<dbReference type="InterPro" id="IPR002015">
    <property type="entry name" value="Proteasome/cyclosome_rpt"/>
</dbReference>
<evidence type="ECO:0000313" key="10">
    <source>
        <dbReference type="Proteomes" id="UP001175271"/>
    </source>
</evidence>
<evidence type="ECO:0000256" key="1">
    <source>
        <dbReference type="ARBA" id="ARBA00006308"/>
    </source>
</evidence>
<dbReference type="Pfam" id="PF21505">
    <property type="entry name" value="RPN2_N"/>
    <property type="match status" value="1"/>
</dbReference>
<dbReference type="PANTHER" id="PTHR10943">
    <property type="entry name" value="26S PROTEASOME NON-ATPASE REGULATORY SUBUNIT"/>
    <property type="match status" value="1"/>
</dbReference>
<comment type="caution">
    <text evidence="9">The sequence shown here is derived from an EMBL/GenBank/DDBJ whole genome shotgun (WGS) entry which is preliminary data.</text>
</comment>
<dbReference type="PIRSF" id="PIRSF015947">
    <property type="entry name" value="26S_Psome_Rpn2"/>
    <property type="match status" value="1"/>
</dbReference>
<dbReference type="AlphaFoldDB" id="A0AA39HDT8"/>
<dbReference type="GO" id="GO:0030234">
    <property type="term" value="F:enzyme regulator activity"/>
    <property type="evidence" value="ECO:0007669"/>
    <property type="project" value="UniProtKB-UniRule"/>
</dbReference>
<evidence type="ECO:0000256" key="6">
    <source>
        <dbReference type="SAM" id="MobiDB-lite"/>
    </source>
</evidence>
<dbReference type="InterPro" id="IPR016642">
    <property type="entry name" value="26S_Psome_Rpn2"/>
</dbReference>
<feature type="compositionally biased region" description="Low complexity" evidence="6">
    <location>
        <begin position="299"/>
        <end position="337"/>
    </location>
</feature>
<dbReference type="InterPro" id="IPR040623">
    <property type="entry name" value="RPN2_C"/>
</dbReference>
<comment type="function">
    <text evidence="5">Component of the 26S proteasome, a multiprotein complex involved in the ATP-dependent degradation of ubiquitinated proteins. This complex plays a key role in the maintenance of protein homeostasis by removing misfolded or damaged proteins, which could impair cellular functions, and by removing proteins whose functions are no longer required. Therefore, the proteasome participates in numerous cellular processes, including cell cycle progression, apoptosis, or DNA damage repair.</text>
</comment>
<dbReference type="Pfam" id="PF18004">
    <property type="entry name" value="RPN2_C"/>
    <property type="match status" value="1"/>
</dbReference>
<gene>
    <name evidence="9" type="ORF">QR680_017225</name>
</gene>
<dbReference type="SUPFAM" id="SSF48371">
    <property type="entry name" value="ARM repeat"/>
    <property type="match status" value="1"/>
</dbReference>
<dbReference type="GO" id="GO:0042176">
    <property type="term" value="P:regulation of protein catabolic process"/>
    <property type="evidence" value="ECO:0007669"/>
    <property type="project" value="UniProtKB-UniRule"/>
</dbReference>
<reference evidence="9" key="1">
    <citation type="submission" date="2023-06" db="EMBL/GenBank/DDBJ databases">
        <title>Genomic analysis of the entomopathogenic nematode Steinernema hermaphroditum.</title>
        <authorList>
            <person name="Schwarz E.M."/>
            <person name="Heppert J.K."/>
            <person name="Baniya A."/>
            <person name="Schwartz H.T."/>
            <person name="Tan C.-H."/>
            <person name="Antoshechkin I."/>
            <person name="Sternberg P.W."/>
            <person name="Goodrich-Blair H."/>
            <person name="Dillman A.R."/>
        </authorList>
    </citation>
    <scope>NUCLEOTIDE SEQUENCE</scope>
    <source>
        <strain evidence="9">PS9179</strain>
        <tissue evidence="9">Whole animal</tissue>
    </source>
</reference>
<feature type="region of interest" description="Disordered" evidence="6">
    <location>
        <begin position="295"/>
        <end position="365"/>
    </location>
</feature>
<evidence type="ECO:0000256" key="2">
    <source>
        <dbReference type="ARBA" id="ARBA00014929"/>
    </source>
</evidence>
<evidence type="ECO:0000259" key="7">
    <source>
        <dbReference type="Pfam" id="PF18004"/>
    </source>
</evidence>
<keyword evidence="4 5" id="KW-0647">Proteasome</keyword>
<comment type="similarity">
    <text evidence="1 5">Belongs to the proteasome subunit S1 family.</text>
</comment>
<dbReference type="Pfam" id="PF13646">
    <property type="entry name" value="HEAT_2"/>
    <property type="match status" value="1"/>
</dbReference>
<feature type="domain" description="26S proteasome non-ATPase regulatory subunit 1/RPN2 N-terminal" evidence="8">
    <location>
        <begin position="47"/>
        <end position="294"/>
    </location>
</feature>
<dbReference type="Proteomes" id="UP001175271">
    <property type="component" value="Unassembled WGS sequence"/>
</dbReference>
<dbReference type="GO" id="GO:0034515">
    <property type="term" value="C:proteasome storage granule"/>
    <property type="evidence" value="ECO:0007669"/>
    <property type="project" value="TreeGrafter"/>
</dbReference>
<dbReference type="InterPro" id="IPR016024">
    <property type="entry name" value="ARM-type_fold"/>
</dbReference>
<dbReference type="EMBL" id="JAUCMV010000004">
    <property type="protein sequence ID" value="KAK0403986.1"/>
    <property type="molecule type" value="Genomic_DNA"/>
</dbReference>
<proteinExistence type="inferred from homology"/>
<dbReference type="InterPro" id="IPR048570">
    <property type="entry name" value="PSMD1_RPN2_N"/>
</dbReference>
<organism evidence="9 10">
    <name type="scientific">Steinernema hermaphroditum</name>
    <dbReference type="NCBI Taxonomy" id="289476"/>
    <lineage>
        <taxon>Eukaryota</taxon>
        <taxon>Metazoa</taxon>
        <taxon>Ecdysozoa</taxon>
        <taxon>Nematoda</taxon>
        <taxon>Chromadorea</taxon>
        <taxon>Rhabditida</taxon>
        <taxon>Tylenchina</taxon>
        <taxon>Panagrolaimomorpha</taxon>
        <taxon>Strongyloidoidea</taxon>
        <taxon>Steinernematidae</taxon>
        <taxon>Steinernema</taxon>
    </lineage>
</organism>
<feature type="region of interest" description="Disordered" evidence="6">
    <location>
        <begin position="1009"/>
        <end position="1036"/>
    </location>
</feature>
<dbReference type="Pfam" id="PF01851">
    <property type="entry name" value="PC_rep"/>
    <property type="match status" value="3"/>
</dbReference>
<name>A0AA39HDT8_9BILA</name>
<evidence type="ECO:0000256" key="5">
    <source>
        <dbReference type="PIRNR" id="PIRNR015947"/>
    </source>
</evidence>
<dbReference type="InterPro" id="IPR011989">
    <property type="entry name" value="ARM-like"/>
</dbReference>
<dbReference type="GO" id="GO:0043161">
    <property type="term" value="P:proteasome-mediated ubiquitin-dependent protein catabolic process"/>
    <property type="evidence" value="ECO:0007669"/>
    <property type="project" value="TreeGrafter"/>
</dbReference>
<feature type="domain" description="26S proteasome regulatory subunit RPN2 C-terminal" evidence="7">
    <location>
        <begin position="837"/>
        <end position="1001"/>
    </location>
</feature>
<comment type="subunit">
    <text evidence="5">Component of the 19S proteasome regulatory particle complex. The 26S proteasome consists of a 20S core particle (CP) and two 19S regulatory subunits (RP).</text>
</comment>
<feature type="region of interest" description="Disordered" evidence="6">
    <location>
        <begin position="891"/>
        <end position="960"/>
    </location>
</feature>
<sequence>MTLYLLNQWKNQVGGPQDASAFMLALSSEKYSQKDKALIIETFDDWEVLTPTWFEVADYISDIERLYEDMSFEKRLKAALLASKVAYCLGDYSGSLDLALAAEDAFKLTPRPAARIIGPQDEQYVNKIIEQALDTYKAKRQAGEKNVDTRLEALVNRIFERNMKKHELRYVIGLALDTRRLDMLEAAVKQNKDQAAQTTLLTETVAKVLSSQLESVFRGAVLDTLFRLFSELNEPDFVSMCECLIKLDKPEAVAHILNRLVHNKNELLAYQLSFDLYENATQRFIDKIEKSLAPGVEDSAGTTEATTSSVTTTDSSVTSTSATSTVSTTTVTATSTDGSEEDSETVSEQASSVEKTETEEKSAMKMAPEVNNRLRRILRGEETIKHHMQFLIKNNKTDMLVLKQIKDSVRTASAHNATVIANGLMHVGTTCDDFLRDNLEWISKATNWNKFNAVATLGLIHKGHEAKALQLLDPYLPKETTDQFGFKEGGSLYAYGLMHVNHGNEEVIKYLMDQLSKGSTAAVKHGACLGLGLAAMGTHSDEVYQVLRDALYQDDAVIGEAAATAMGLVMVGSLNTQVLRDMEQYIYDTQHDKIERGLRTGMALLAYGRQDEVEQSVNRLLDDKAHAILRQTGVCMLAMAYAGTGKADVVRRLLAKVAADPNNDVKRFAVIAIGFVLSNDPEQCISYTGMLVEHFNGHVRYGAAVALGIACAGSGYKEAIALLEPLLAAKENFVRQGAIIALSFILIQQTEPTCSKVVEYRKTLNKMITEKGEDSITKFGAIIAQGILDAGGRNVTISLHNRTGQPDMTSVVGTFIFLQHWYWHSMAHFASLSFRPTCLIGLNKDLQMPKTEFRSNAKASMFAYPPPLEEKKKEESEKVETAVLSVTNKKKLTKKDKQEKEAAVKDAKSKKEQASPAKEEKMEVDGEEQAQPKDVKDATVKSEEKKEPEASTHTIQNPARAVRLQLKTLSMPDNTRYKPLKALSQGGIIMLRDKKEGLEKEDIVELVAAGGSSNTSESSKTEPEPPAPFEIVVAQY</sequence>
<dbReference type="FunFam" id="1.25.10.10:FF:000017">
    <property type="entry name" value="26S proteasome non-ATPase regulatory subunit 1"/>
    <property type="match status" value="1"/>
</dbReference>
<feature type="compositionally biased region" description="Basic and acidic residues" evidence="6">
    <location>
        <begin position="895"/>
        <end position="950"/>
    </location>
</feature>
<dbReference type="Gene3D" id="1.25.10.10">
    <property type="entry name" value="Leucine-rich Repeat Variant"/>
    <property type="match status" value="1"/>
</dbReference>
<evidence type="ECO:0000256" key="4">
    <source>
        <dbReference type="ARBA" id="ARBA00022942"/>
    </source>
</evidence>
<evidence type="ECO:0000313" key="9">
    <source>
        <dbReference type="EMBL" id="KAK0403986.1"/>
    </source>
</evidence>
<keyword evidence="10" id="KW-1185">Reference proteome</keyword>
<dbReference type="PANTHER" id="PTHR10943:SF2">
    <property type="entry name" value="26S PROTEASOME NON-ATPASE REGULATORY SUBUNIT 1"/>
    <property type="match status" value="1"/>
</dbReference>
<feature type="compositionally biased region" description="Basic and acidic residues" evidence="6">
    <location>
        <begin position="354"/>
        <end position="363"/>
    </location>
</feature>
<dbReference type="GO" id="GO:0005634">
    <property type="term" value="C:nucleus"/>
    <property type="evidence" value="ECO:0007669"/>
    <property type="project" value="TreeGrafter"/>
</dbReference>
<evidence type="ECO:0000259" key="8">
    <source>
        <dbReference type="Pfam" id="PF21505"/>
    </source>
</evidence>
<accession>A0AA39HDT8</accession>
<dbReference type="GO" id="GO:0008540">
    <property type="term" value="C:proteasome regulatory particle, base subcomplex"/>
    <property type="evidence" value="ECO:0007669"/>
    <property type="project" value="UniProtKB-UniRule"/>
</dbReference>
<protein>
    <recommendedName>
        <fullName evidence="2 5">26S proteasome non-ATPase regulatory subunit 1</fullName>
    </recommendedName>
</protein>
<keyword evidence="3" id="KW-0677">Repeat</keyword>
<evidence type="ECO:0000256" key="3">
    <source>
        <dbReference type="ARBA" id="ARBA00022737"/>
    </source>
</evidence>